<dbReference type="STRING" id="1844972.A7K91_01190"/>
<keyword evidence="1" id="KW-0812">Transmembrane</keyword>
<proteinExistence type="predicted"/>
<comment type="caution">
    <text evidence="2">The sequence shown here is derived from an EMBL/GenBank/DDBJ whole genome shotgun (WGS) entry which is preliminary data.</text>
</comment>
<feature type="transmembrane region" description="Helical" evidence="1">
    <location>
        <begin position="12"/>
        <end position="31"/>
    </location>
</feature>
<evidence type="ECO:0000313" key="3">
    <source>
        <dbReference type="Proteomes" id="UP000092024"/>
    </source>
</evidence>
<keyword evidence="1" id="KW-0472">Membrane</keyword>
<keyword evidence="1" id="KW-1133">Transmembrane helix</keyword>
<dbReference type="RefSeq" id="WP_068687127.1">
    <property type="nucleotide sequence ID" value="NZ_LYPA01000080.1"/>
</dbReference>
<keyword evidence="3" id="KW-1185">Reference proteome</keyword>
<dbReference type="EMBL" id="LYPA01000080">
    <property type="protein sequence ID" value="OBR62268.1"/>
    <property type="molecule type" value="Genomic_DNA"/>
</dbReference>
<protein>
    <submittedName>
        <fullName evidence="2">Uncharacterized protein</fullName>
    </submittedName>
</protein>
<feature type="transmembrane region" description="Helical" evidence="1">
    <location>
        <begin position="37"/>
        <end position="56"/>
    </location>
</feature>
<name>A0A1A5Y9L5_9BACL</name>
<accession>A0A1A5Y9L5</accession>
<reference evidence="2 3" key="1">
    <citation type="submission" date="2016-05" db="EMBL/GenBank/DDBJ databases">
        <title>Paenibacillus oryzae. sp. nov., isolated from the rice root.</title>
        <authorList>
            <person name="Zhang J."/>
            <person name="Zhang X."/>
        </authorList>
    </citation>
    <scope>NUCLEOTIDE SEQUENCE [LARGE SCALE GENOMIC DNA]</scope>
    <source>
        <strain evidence="2 3">1DrF-4</strain>
    </source>
</reference>
<dbReference type="OrthoDB" id="2649733at2"/>
<sequence>MRRYNIWRPIMLVAVALLSNSLVTNLCMLFGMEAAAASNVGFVAMIAAAFIMYSRFQKRRK</sequence>
<organism evidence="2 3">
    <name type="scientific">Paenibacillus oryzae</name>
    <dbReference type="NCBI Taxonomy" id="1844972"/>
    <lineage>
        <taxon>Bacteria</taxon>
        <taxon>Bacillati</taxon>
        <taxon>Bacillota</taxon>
        <taxon>Bacilli</taxon>
        <taxon>Bacillales</taxon>
        <taxon>Paenibacillaceae</taxon>
        <taxon>Paenibacillus</taxon>
    </lineage>
</organism>
<dbReference type="Proteomes" id="UP000092024">
    <property type="component" value="Unassembled WGS sequence"/>
</dbReference>
<evidence type="ECO:0000313" key="2">
    <source>
        <dbReference type="EMBL" id="OBR62268.1"/>
    </source>
</evidence>
<evidence type="ECO:0000256" key="1">
    <source>
        <dbReference type="SAM" id="Phobius"/>
    </source>
</evidence>
<gene>
    <name evidence="2" type="ORF">A7K91_01190</name>
</gene>
<dbReference type="AlphaFoldDB" id="A0A1A5Y9L5"/>